<protein>
    <submittedName>
        <fullName evidence="1">Uncharacterized protein</fullName>
    </submittedName>
</protein>
<accession>D3BN41</accession>
<dbReference type="EMBL" id="ADBJ01000043">
    <property type="protein sequence ID" value="EFA77403.1"/>
    <property type="molecule type" value="Genomic_DNA"/>
</dbReference>
<proteinExistence type="predicted"/>
<evidence type="ECO:0000313" key="2">
    <source>
        <dbReference type="Proteomes" id="UP000001396"/>
    </source>
</evidence>
<dbReference type="RefSeq" id="XP_020429532.1">
    <property type="nucleotide sequence ID" value="XM_020583345.1"/>
</dbReference>
<dbReference type="InParanoid" id="D3BN41"/>
<evidence type="ECO:0000313" key="1">
    <source>
        <dbReference type="EMBL" id="EFA77403.1"/>
    </source>
</evidence>
<dbReference type="GeneID" id="31368086"/>
<dbReference type="AlphaFoldDB" id="D3BN41"/>
<gene>
    <name evidence="1" type="ORF">PPL_12619</name>
</gene>
<keyword evidence="2" id="KW-1185">Reference proteome</keyword>
<name>D3BN41_HETP5</name>
<sequence>MTDCLNEEVEEDDCCCCLIFIRLYTILKLVAKFVFTNRNTSIDYCCGYITINWFDKS</sequence>
<reference evidence="1 2" key="1">
    <citation type="journal article" date="2011" name="Genome Res.">
        <title>Phylogeny-wide analysis of social amoeba genomes highlights ancient origins for complex intercellular communication.</title>
        <authorList>
            <person name="Heidel A.J."/>
            <person name="Lawal H.M."/>
            <person name="Felder M."/>
            <person name="Schilde C."/>
            <person name="Helps N.R."/>
            <person name="Tunggal B."/>
            <person name="Rivero F."/>
            <person name="John U."/>
            <person name="Schleicher M."/>
            <person name="Eichinger L."/>
            <person name="Platzer M."/>
            <person name="Noegel A.A."/>
            <person name="Schaap P."/>
            <person name="Gloeckner G."/>
        </authorList>
    </citation>
    <scope>NUCLEOTIDE SEQUENCE [LARGE SCALE GENOMIC DNA]</scope>
    <source>
        <strain evidence="2">ATCC 26659 / Pp 5 / PN500</strain>
    </source>
</reference>
<dbReference type="Proteomes" id="UP000001396">
    <property type="component" value="Unassembled WGS sequence"/>
</dbReference>
<comment type="caution">
    <text evidence="1">The sequence shown here is derived from an EMBL/GenBank/DDBJ whole genome shotgun (WGS) entry which is preliminary data.</text>
</comment>
<organism evidence="1 2">
    <name type="scientific">Heterostelium pallidum (strain ATCC 26659 / Pp 5 / PN500)</name>
    <name type="common">Cellular slime mold</name>
    <name type="synonym">Polysphondylium pallidum</name>
    <dbReference type="NCBI Taxonomy" id="670386"/>
    <lineage>
        <taxon>Eukaryota</taxon>
        <taxon>Amoebozoa</taxon>
        <taxon>Evosea</taxon>
        <taxon>Eumycetozoa</taxon>
        <taxon>Dictyostelia</taxon>
        <taxon>Acytosteliales</taxon>
        <taxon>Acytosteliaceae</taxon>
        <taxon>Heterostelium</taxon>
    </lineage>
</organism>